<evidence type="ECO:0000313" key="3">
    <source>
        <dbReference type="EMBL" id="GAA1112942.1"/>
    </source>
</evidence>
<proteinExistence type="predicted"/>
<keyword evidence="4" id="KW-1185">Reference proteome</keyword>
<dbReference type="Proteomes" id="UP001501581">
    <property type="component" value="Unassembled WGS sequence"/>
</dbReference>
<dbReference type="EMBL" id="BAAALG010000014">
    <property type="protein sequence ID" value="GAA1112942.1"/>
    <property type="molecule type" value="Genomic_DNA"/>
</dbReference>
<gene>
    <name evidence="3" type="ORF">GCM10009668_38470</name>
</gene>
<evidence type="ECO:0000256" key="2">
    <source>
        <dbReference type="SAM" id="SignalP"/>
    </source>
</evidence>
<feature type="compositionally biased region" description="Low complexity" evidence="1">
    <location>
        <begin position="71"/>
        <end position="81"/>
    </location>
</feature>
<evidence type="ECO:0000313" key="4">
    <source>
        <dbReference type="Proteomes" id="UP001501581"/>
    </source>
</evidence>
<organism evidence="3 4">
    <name type="scientific">Nocardioides dubius</name>
    <dbReference type="NCBI Taxonomy" id="317019"/>
    <lineage>
        <taxon>Bacteria</taxon>
        <taxon>Bacillati</taxon>
        <taxon>Actinomycetota</taxon>
        <taxon>Actinomycetes</taxon>
        <taxon>Propionibacteriales</taxon>
        <taxon>Nocardioidaceae</taxon>
        <taxon>Nocardioides</taxon>
    </lineage>
</organism>
<sequence length="177" mass="17438">MFRIRRGTYANVTATLALALALGGTAAVAAEKIGGSQIAKNAITSKHVKNGQIGTADLSAAARRGMVGPRGAAGAAGAPGAPGVPGAPGISGHQVVSAESSESDADGWSMVSVLCPLGKKALGYGTSWRNVAGNTMTLFTAHATVSLNPSGTGYNAYGEAAGPGAWLTLQVVCADVS</sequence>
<name>A0ABN1U1M9_9ACTN</name>
<accession>A0ABN1U1M9</accession>
<dbReference type="Gene3D" id="1.20.5.320">
    <property type="entry name" value="6-Phosphogluconate Dehydrogenase, domain 3"/>
    <property type="match status" value="1"/>
</dbReference>
<feature type="chain" id="PRO_5046457354" description="Collagen triple helix repeat-containing protein" evidence="2">
    <location>
        <begin position="30"/>
        <end position="177"/>
    </location>
</feature>
<protein>
    <recommendedName>
        <fullName evidence="5">Collagen triple helix repeat-containing protein</fullName>
    </recommendedName>
</protein>
<keyword evidence="2" id="KW-0732">Signal</keyword>
<feature type="signal peptide" evidence="2">
    <location>
        <begin position="1"/>
        <end position="29"/>
    </location>
</feature>
<dbReference type="RefSeq" id="WP_343996529.1">
    <property type="nucleotide sequence ID" value="NZ_BAAALG010000014.1"/>
</dbReference>
<evidence type="ECO:0000256" key="1">
    <source>
        <dbReference type="SAM" id="MobiDB-lite"/>
    </source>
</evidence>
<comment type="caution">
    <text evidence="3">The sequence shown here is derived from an EMBL/GenBank/DDBJ whole genome shotgun (WGS) entry which is preliminary data.</text>
</comment>
<feature type="region of interest" description="Disordered" evidence="1">
    <location>
        <begin position="71"/>
        <end position="98"/>
    </location>
</feature>
<reference evidence="3 4" key="1">
    <citation type="journal article" date="2019" name="Int. J. Syst. Evol. Microbiol.">
        <title>The Global Catalogue of Microorganisms (GCM) 10K type strain sequencing project: providing services to taxonomists for standard genome sequencing and annotation.</title>
        <authorList>
            <consortium name="The Broad Institute Genomics Platform"/>
            <consortium name="The Broad Institute Genome Sequencing Center for Infectious Disease"/>
            <person name="Wu L."/>
            <person name="Ma J."/>
        </authorList>
    </citation>
    <scope>NUCLEOTIDE SEQUENCE [LARGE SCALE GENOMIC DNA]</scope>
    <source>
        <strain evidence="3 4">JCM 13008</strain>
    </source>
</reference>
<evidence type="ECO:0008006" key="5">
    <source>
        <dbReference type="Google" id="ProtNLM"/>
    </source>
</evidence>